<proteinExistence type="predicted"/>
<dbReference type="PaxDb" id="4113-PGSC0003DMT400093840"/>
<accession>M1DST9</accession>
<dbReference type="EnsemblPlants" id="PGSC0003DMT400093840">
    <property type="protein sequence ID" value="PGSC0003DMT400093840"/>
    <property type="gene ID" value="PGSC0003DMG400043411"/>
</dbReference>
<evidence type="ECO:0000313" key="1">
    <source>
        <dbReference type="EnsemblPlants" id="PGSC0003DMT400093840"/>
    </source>
</evidence>
<dbReference type="HOGENOM" id="CLU_2547044_0_0_1"/>
<reference evidence="2" key="1">
    <citation type="journal article" date="2011" name="Nature">
        <title>Genome sequence and analysis of the tuber crop potato.</title>
        <authorList>
            <consortium name="The Potato Genome Sequencing Consortium"/>
        </authorList>
    </citation>
    <scope>NUCLEOTIDE SEQUENCE [LARGE SCALE GENOMIC DNA]</scope>
    <source>
        <strain evidence="2">cv. DM1-3 516 R44</strain>
    </source>
</reference>
<keyword evidence="2" id="KW-1185">Reference proteome</keyword>
<dbReference type="Proteomes" id="UP000011115">
    <property type="component" value="Unassembled WGS sequence"/>
</dbReference>
<reference evidence="1" key="2">
    <citation type="submission" date="2015-06" db="UniProtKB">
        <authorList>
            <consortium name="EnsemblPlants"/>
        </authorList>
    </citation>
    <scope>IDENTIFICATION</scope>
    <source>
        <strain evidence="1">DM1-3 516 R44</strain>
    </source>
</reference>
<dbReference type="InParanoid" id="M1DST9"/>
<evidence type="ECO:0000313" key="2">
    <source>
        <dbReference type="Proteomes" id="UP000011115"/>
    </source>
</evidence>
<dbReference type="AlphaFoldDB" id="M1DST9"/>
<dbReference type="Gramene" id="PGSC0003DMT400093840">
    <property type="protein sequence ID" value="PGSC0003DMT400093840"/>
    <property type="gene ID" value="PGSC0003DMG400043411"/>
</dbReference>
<organism evidence="1 2">
    <name type="scientific">Solanum tuberosum</name>
    <name type="common">Potato</name>
    <dbReference type="NCBI Taxonomy" id="4113"/>
    <lineage>
        <taxon>Eukaryota</taxon>
        <taxon>Viridiplantae</taxon>
        <taxon>Streptophyta</taxon>
        <taxon>Embryophyta</taxon>
        <taxon>Tracheophyta</taxon>
        <taxon>Spermatophyta</taxon>
        <taxon>Magnoliopsida</taxon>
        <taxon>eudicotyledons</taxon>
        <taxon>Gunneridae</taxon>
        <taxon>Pentapetalae</taxon>
        <taxon>asterids</taxon>
        <taxon>lamiids</taxon>
        <taxon>Solanales</taxon>
        <taxon>Solanaceae</taxon>
        <taxon>Solanoideae</taxon>
        <taxon>Solaneae</taxon>
        <taxon>Solanum</taxon>
    </lineage>
</organism>
<sequence length="83" mass="9821">MLEFNLVGSCIGLLCSINDRLVLHNPFTGDYKDILKFIEFEEQQVVFRFHPFTKEYKVIKIVYYTNTYNIPSKLRNVRSVDAK</sequence>
<protein>
    <submittedName>
        <fullName evidence="1">F-box family protein</fullName>
    </submittedName>
</protein>
<name>M1DST9_SOLTU</name>